<organism evidence="1 2">
    <name type="scientific">Epilithonimonas vandammei</name>
    <dbReference type="NCBI Taxonomy" id="2487072"/>
    <lineage>
        <taxon>Bacteria</taxon>
        <taxon>Pseudomonadati</taxon>
        <taxon>Bacteroidota</taxon>
        <taxon>Flavobacteriia</taxon>
        <taxon>Flavobacteriales</taxon>
        <taxon>Weeksellaceae</taxon>
        <taxon>Chryseobacterium group</taxon>
        <taxon>Epilithonimonas</taxon>
    </lineage>
</organism>
<gene>
    <name evidence="1" type="ORF">EIB75_07255</name>
</gene>
<dbReference type="RefSeq" id="WP_124986213.1">
    <property type="nucleotide sequence ID" value="NZ_CP034160.1"/>
</dbReference>
<dbReference type="EMBL" id="CP034160">
    <property type="protein sequence ID" value="AZI55051.1"/>
    <property type="molecule type" value="Genomic_DNA"/>
</dbReference>
<dbReference type="AlphaFoldDB" id="A0A3G8ZMG3"/>
<protein>
    <submittedName>
        <fullName evidence="1">DUF4975 domain-containing protein</fullName>
    </submittedName>
</protein>
<dbReference type="Proteomes" id="UP000272316">
    <property type="component" value="Chromosome"/>
</dbReference>
<accession>A0A3G8ZMG3</accession>
<evidence type="ECO:0000313" key="1">
    <source>
        <dbReference type="EMBL" id="AZI55051.1"/>
    </source>
</evidence>
<evidence type="ECO:0000313" key="2">
    <source>
        <dbReference type="Proteomes" id="UP000272316"/>
    </source>
</evidence>
<name>A0A3G8ZMG3_9FLAO</name>
<proteinExistence type="predicted"/>
<dbReference type="KEGG" id="eva:EIB75_07255"/>
<reference evidence="2" key="1">
    <citation type="submission" date="2018-11" db="EMBL/GenBank/DDBJ databases">
        <title>Proposal to divide the Flavobacteriaceae and reorganize its genera based on Amino Acid Identity values calculated from whole genome sequences.</title>
        <authorList>
            <person name="Nicholson A.C."/>
            <person name="Gulvik C.A."/>
            <person name="Whitney A.M."/>
            <person name="Sheth M."/>
            <person name="Batra D."/>
            <person name="Pryor J."/>
            <person name="Bernardet J.-F."/>
            <person name="Hugo C."/>
            <person name="Kampfer P."/>
            <person name="Newman J.D."/>
            <person name="McQuiston J.R."/>
        </authorList>
    </citation>
    <scope>NUCLEOTIDE SEQUENCE [LARGE SCALE GENOMIC DNA]</scope>
    <source>
        <strain evidence="2">H6466</strain>
    </source>
</reference>
<sequence length="110" mass="12670">MKTILNKFQTLPYYENRFFHLFFLHHSKTKPNRIASYVMSNGSEVLSNTYPLNGISGVYEVNDQMSNDVCVVYVNDKIAFSNRVYDVVNKKWSIFGTADSSFSNINVKNP</sequence>